<dbReference type="STRING" id="52670.A0A2I4CKZ5"/>
<accession>A0A2I4CKZ5</accession>
<dbReference type="OrthoDB" id="10249572at2759"/>
<evidence type="ECO:0000259" key="1">
    <source>
        <dbReference type="Pfam" id="PF13966"/>
    </source>
</evidence>
<protein>
    <submittedName>
        <fullName evidence="3">Uncharacterized protein LOC106529713</fullName>
    </submittedName>
</protein>
<dbReference type="Proteomes" id="UP000192220">
    <property type="component" value="Unplaced"/>
</dbReference>
<gene>
    <name evidence="3" type="primary">LOC106529713</name>
</gene>
<dbReference type="GeneID" id="106529713"/>
<dbReference type="AlphaFoldDB" id="A0A2I4CKZ5"/>
<dbReference type="RefSeq" id="XP_013880656.1">
    <property type="nucleotide sequence ID" value="XM_014025202.1"/>
</dbReference>
<dbReference type="Pfam" id="PF13966">
    <property type="entry name" value="zf-RVT"/>
    <property type="match status" value="1"/>
</dbReference>
<name>A0A2I4CKZ5_AUSLI</name>
<feature type="domain" description="Reverse transcriptase zinc-binding" evidence="1">
    <location>
        <begin position="279"/>
        <end position="339"/>
    </location>
</feature>
<proteinExistence type="predicted"/>
<dbReference type="InParanoid" id="A0A2I4CKZ5"/>
<evidence type="ECO:0000313" key="2">
    <source>
        <dbReference type="Proteomes" id="UP000192220"/>
    </source>
</evidence>
<evidence type="ECO:0000313" key="3">
    <source>
        <dbReference type="RefSeq" id="XP_013880656.1"/>
    </source>
</evidence>
<reference evidence="3" key="1">
    <citation type="submission" date="2025-08" db="UniProtKB">
        <authorList>
            <consortium name="RefSeq"/>
        </authorList>
    </citation>
    <scope>IDENTIFICATION</scope>
</reference>
<organism evidence="2 3">
    <name type="scientific">Austrofundulus limnaeus</name>
    <name type="common">Annual killifish</name>
    <dbReference type="NCBI Taxonomy" id="52670"/>
    <lineage>
        <taxon>Eukaryota</taxon>
        <taxon>Metazoa</taxon>
        <taxon>Chordata</taxon>
        <taxon>Craniata</taxon>
        <taxon>Vertebrata</taxon>
        <taxon>Euteleostomi</taxon>
        <taxon>Actinopterygii</taxon>
        <taxon>Neopterygii</taxon>
        <taxon>Teleostei</taxon>
        <taxon>Neoteleostei</taxon>
        <taxon>Acanthomorphata</taxon>
        <taxon>Ovalentaria</taxon>
        <taxon>Atherinomorphae</taxon>
        <taxon>Cyprinodontiformes</taxon>
        <taxon>Rivulidae</taxon>
        <taxon>Austrofundulus</taxon>
    </lineage>
</organism>
<sequence>MESISRCIYPAYSLAISNRAIKKINQVNFNYIWRKKTHYIKKTVLAKKYEDGGLEAIDFDYMNGTLKINWLKSFLNTNNLWFHIPRQIFKMLGGIEFLLRCDFLIQKLPIKLSLFHQQVLLYWKLLYNHNFTPHNSPIWNNRYITVRNKSLFYKEWLDKGIWSPVHLVDNTGQFLSYNDFCLKYGYFTNVKTFKLVTKAIPDSILHLIKGIVTTSTNFTYPQLPLILIGDCNFREIPIQNKTIRYLFIHILFPFQSYKNCILNFFPKDTVPLLRVQYLKFPIPPKMKEIHYRTFNGIYPSNDFLHQRFGFETNCCSFCNTDIETTDHLFFHCNFSSTFWQDVFK</sequence>
<dbReference type="KEGG" id="alim:106529713"/>
<keyword evidence="2" id="KW-1185">Reference proteome</keyword>
<dbReference type="InterPro" id="IPR026960">
    <property type="entry name" value="RVT-Znf"/>
</dbReference>